<reference evidence="2 3" key="1">
    <citation type="submission" date="2016-10" db="EMBL/GenBank/DDBJ databases">
        <authorList>
            <person name="de Groot N.N."/>
        </authorList>
    </citation>
    <scope>NUCLEOTIDE SEQUENCE [LARGE SCALE GENOMIC DNA]</scope>
    <source>
        <strain evidence="2 3">CGMCC 4.7037</strain>
    </source>
</reference>
<sequence>MRKLLSAVAAMAIALVVLPPGTGSAGTSRPVSPECGSTSDQQTAIRELVQRTNDRLKVSVKAEDYEVQSDGTNCVVKPRGSGPVTTEVVTDSAGRKTITAKAKLEAAPAIKAGGNATIQQDAQWWQPTCYAAYEDAARVGIMNPICFQWGSMNYTGATRWNYVARMYATCAARKGGPDFWQVYTCSVGTRPQDTSPPLVLNDYSPRSTQTLSGCQNVPLNITAGPVSTGVFVNTCDKLALIKEPSANRPEMEVAWQGRAYWAEDKRETGFLLGMGSPIGQSPQMWAVWSMGVGPCSLPPQPPPWCAM</sequence>
<organism evidence="2 3">
    <name type="scientific">Nonomuraea solani</name>
    <dbReference type="NCBI Taxonomy" id="1144553"/>
    <lineage>
        <taxon>Bacteria</taxon>
        <taxon>Bacillati</taxon>
        <taxon>Actinomycetota</taxon>
        <taxon>Actinomycetes</taxon>
        <taxon>Streptosporangiales</taxon>
        <taxon>Streptosporangiaceae</taxon>
        <taxon>Nonomuraea</taxon>
    </lineage>
</organism>
<dbReference type="Proteomes" id="UP000236732">
    <property type="component" value="Unassembled WGS sequence"/>
</dbReference>
<accession>A0A1H6BIX9</accession>
<name>A0A1H6BIX9_9ACTN</name>
<evidence type="ECO:0000313" key="2">
    <source>
        <dbReference type="EMBL" id="SEG60663.1"/>
    </source>
</evidence>
<proteinExistence type="predicted"/>
<keyword evidence="1" id="KW-0732">Signal</keyword>
<evidence type="ECO:0000313" key="3">
    <source>
        <dbReference type="Proteomes" id="UP000236732"/>
    </source>
</evidence>
<keyword evidence="3" id="KW-1185">Reference proteome</keyword>
<gene>
    <name evidence="2" type="ORF">SAMN05444920_103427</name>
</gene>
<dbReference type="EMBL" id="FNVT01000003">
    <property type="protein sequence ID" value="SEG60663.1"/>
    <property type="molecule type" value="Genomic_DNA"/>
</dbReference>
<dbReference type="AlphaFoldDB" id="A0A1H6BIX9"/>
<evidence type="ECO:0000256" key="1">
    <source>
        <dbReference type="SAM" id="SignalP"/>
    </source>
</evidence>
<feature type="signal peptide" evidence="1">
    <location>
        <begin position="1"/>
        <end position="25"/>
    </location>
</feature>
<feature type="chain" id="PRO_5009293906" evidence="1">
    <location>
        <begin position="26"/>
        <end position="307"/>
    </location>
</feature>
<protein>
    <submittedName>
        <fullName evidence="2">Uncharacterized protein</fullName>
    </submittedName>
</protein>